<keyword evidence="7" id="KW-0001">2Fe-2S</keyword>
<keyword evidence="14" id="KW-0520">NAD</keyword>
<dbReference type="Gene3D" id="3.40.50.80">
    <property type="entry name" value="Nucleotide-binding domain of ferredoxin-NADP reductase (FNR) module"/>
    <property type="match status" value="1"/>
</dbReference>
<keyword evidence="5" id="KW-0349">Heme</keyword>
<keyword evidence="8" id="KW-0479">Metal-binding</keyword>
<dbReference type="InterPro" id="IPR001433">
    <property type="entry name" value="OxRdtase_FAD/NAD-bd"/>
</dbReference>
<dbReference type="InterPro" id="IPR036010">
    <property type="entry name" value="2Fe-2S_ferredoxin-like_sf"/>
</dbReference>
<dbReference type="InterPro" id="IPR008333">
    <property type="entry name" value="Cbr1-like_FAD-bd_dom"/>
</dbReference>
<dbReference type="InterPro" id="IPR017938">
    <property type="entry name" value="Riboflavin_synthase-like_b-brl"/>
</dbReference>
<evidence type="ECO:0000313" key="19">
    <source>
        <dbReference type="EMBL" id="WIT13210.1"/>
    </source>
</evidence>
<dbReference type="CDD" id="cd00207">
    <property type="entry name" value="fer2"/>
    <property type="match status" value="1"/>
</dbReference>
<dbReference type="GO" id="GO:0050660">
    <property type="term" value="F:flavin adenine dinucleotide binding"/>
    <property type="evidence" value="ECO:0007669"/>
    <property type="project" value="TreeGrafter"/>
</dbReference>
<dbReference type="InterPro" id="IPR039261">
    <property type="entry name" value="FNR_nucleotide-bd"/>
</dbReference>
<keyword evidence="13" id="KW-0411">Iron-sulfur</keyword>
<evidence type="ECO:0000259" key="17">
    <source>
        <dbReference type="PROSITE" id="PS51085"/>
    </source>
</evidence>
<dbReference type="RefSeq" id="WP_285234320.1">
    <property type="nucleotide sequence ID" value="NZ_CP116346.1"/>
</dbReference>
<keyword evidence="12" id="KW-0408">Iron</keyword>
<dbReference type="Proteomes" id="UP001177769">
    <property type="component" value="Chromosome"/>
</dbReference>
<dbReference type="AlphaFoldDB" id="A0AA95NFA4"/>
<keyword evidence="11" id="KW-0560">Oxidoreductase</keyword>
<keyword evidence="10" id="KW-0521">NADP</keyword>
<evidence type="ECO:0000256" key="9">
    <source>
        <dbReference type="ARBA" id="ARBA00022827"/>
    </source>
</evidence>
<dbReference type="SUPFAM" id="SSF54292">
    <property type="entry name" value="2Fe-2S ferredoxin-like"/>
    <property type="match status" value="1"/>
</dbReference>
<dbReference type="PANTHER" id="PTHR47354:SF8">
    <property type="entry name" value="1,2-PHENYLACETYL-COA EPOXIDASE, SUBUNIT E"/>
    <property type="match status" value="1"/>
</dbReference>
<evidence type="ECO:0000256" key="4">
    <source>
        <dbReference type="ARBA" id="ARBA00012229"/>
    </source>
</evidence>
<comment type="catalytic activity">
    <reaction evidence="15">
        <text>2 nitric oxide + NADH + 2 O2 = 2 nitrate + NAD(+) + H(+)</text>
        <dbReference type="Rhea" id="RHEA:19469"/>
        <dbReference type="ChEBI" id="CHEBI:15378"/>
        <dbReference type="ChEBI" id="CHEBI:15379"/>
        <dbReference type="ChEBI" id="CHEBI:16480"/>
        <dbReference type="ChEBI" id="CHEBI:17632"/>
        <dbReference type="ChEBI" id="CHEBI:57540"/>
        <dbReference type="ChEBI" id="CHEBI:57945"/>
        <dbReference type="EC" id="1.14.12.17"/>
    </reaction>
</comment>
<evidence type="ECO:0000256" key="6">
    <source>
        <dbReference type="ARBA" id="ARBA00022630"/>
    </source>
</evidence>
<dbReference type="EMBL" id="CP116346">
    <property type="protein sequence ID" value="WIT13210.1"/>
    <property type="molecule type" value="Genomic_DNA"/>
</dbReference>
<dbReference type="Pfam" id="PF00970">
    <property type="entry name" value="FAD_binding_6"/>
    <property type="match status" value="1"/>
</dbReference>
<reference evidence="19" key="1">
    <citation type="submission" date="2023-01" db="EMBL/GenBank/DDBJ databases">
        <title>Whole genome sequence of Paucibacter sp. S2-9 isolated from pond sediment.</title>
        <authorList>
            <person name="Jung J.Y."/>
        </authorList>
    </citation>
    <scope>NUCLEOTIDE SEQUENCE</scope>
    <source>
        <strain evidence="19">S2-9</strain>
    </source>
</reference>
<keyword evidence="6" id="KW-0285">Flavoprotein</keyword>
<evidence type="ECO:0000259" key="18">
    <source>
        <dbReference type="PROSITE" id="PS51384"/>
    </source>
</evidence>
<dbReference type="InterPro" id="IPR017927">
    <property type="entry name" value="FAD-bd_FR_type"/>
</dbReference>
<dbReference type="Pfam" id="PF00175">
    <property type="entry name" value="NAD_binding_1"/>
    <property type="match status" value="1"/>
</dbReference>
<proteinExistence type="inferred from homology"/>
<dbReference type="GO" id="GO:0051537">
    <property type="term" value="F:2 iron, 2 sulfur cluster binding"/>
    <property type="evidence" value="ECO:0007669"/>
    <property type="project" value="UniProtKB-KW"/>
</dbReference>
<dbReference type="KEGG" id="pais:PFX98_06260"/>
<dbReference type="PANTHER" id="PTHR47354">
    <property type="entry name" value="NADH OXIDOREDUCTASE HCR"/>
    <property type="match status" value="1"/>
</dbReference>
<name>A0AA95NFA4_9BURK</name>
<dbReference type="GO" id="GO:0008941">
    <property type="term" value="F:nitric oxide dioxygenase NAD(P)H activity"/>
    <property type="evidence" value="ECO:0007669"/>
    <property type="project" value="UniProtKB-EC"/>
</dbReference>
<keyword evidence="20" id="KW-1185">Reference proteome</keyword>
<evidence type="ECO:0000256" key="2">
    <source>
        <dbReference type="ARBA" id="ARBA00001974"/>
    </source>
</evidence>
<comment type="similarity">
    <text evidence="3">In the C-terminal section; belongs to the flavoprotein pyridine nucleotide cytochrome reductase family.</text>
</comment>
<evidence type="ECO:0000256" key="14">
    <source>
        <dbReference type="ARBA" id="ARBA00023027"/>
    </source>
</evidence>
<feature type="domain" description="2Fe-2S ferredoxin-type" evidence="17">
    <location>
        <begin position="321"/>
        <end position="403"/>
    </location>
</feature>
<dbReference type="FunFam" id="3.40.50.80:FF:000010">
    <property type="entry name" value="Flavohemoprotein"/>
    <property type="match status" value="1"/>
</dbReference>
<dbReference type="Gene3D" id="3.10.20.30">
    <property type="match status" value="1"/>
</dbReference>
<comment type="cofactor">
    <cofactor evidence="1">
        <name>heme b</name>
        <dbReference type="ChEBI" id="CHEBI:60344"/>
    </cofactor>
</comment>
<evidence type="ECO:0000256" key="11">
    <source>
        <dbReference type="ARBA" id="ARBA00023002"/>
    </source>
</evidence>
<evidence type="ECO:0000256" key="5">
    <source>
        <dbReference type="ARBA" id="ARBA00022617"/>
    </source>
</evidence>
<dbReference type="PRINTS" id="PR00410">
    <property type="entry name" value="PHEHYDRXLASE"/>
</dbReference>
<comment type="cofactor">
    <cofactor evidence="2">
        <name>FAD</name>
        <dbReference type="ChEBI" id="CHEBI:57692"/>
    </cofactor>
</comment>
<dbReference type="EC" id="1.14.12.17" evidence="4"/>
<keyword evidence="9" id="KW-0274">FAD</keyword>
<comment type="catalytic activity">
    <reaction evidence="16">
        <text>2 nitric oxide + NADPH + 2 O2 = 2 nitrate + NADP(+) + H(+)</text>
        <dbReference type="Rhea" id="RHEA:19465"/>
        <dbReference type="ChEBI" id="CHEBI:15378"/>
        <dbReference type="ChEBI" id="CHEBI:15379"/>
        <dbReference type="ChEBI" id="CHEBI:16480"/>
        <dbReference type="ChEBI" id="CHEBI:17632"/>
        <dbReference type="ChEBI" id="CHEBI:57783"/>
        <dbReference type="ChEBI" id="CHEBI:58349"/>
        <dbReference type="EC" id="1.14.12.17"/>
    </reaction>
</comment>
<evidence type="ECO:0000256" key="10">
    <source>
        <dbReference type="ARBA" id="ARBA00022857"/>
    </source>
</evidence>
<dbReference type="SUPFAM" id="SSF52343">
    <property type="entry name" value="Ferredoxin reductase-like, C-terminal NADP-linked domain"/>
    <property type="match status" value="1"/>
</dbReference>
<dbReference type="GO" id="GO:0046872">
    <property type="term" value="F:metal ion binding"/>
    <property type="evidence" value="ECO:0007669"/>
    <property type="project" value="UniProtKB-KW"/>
</dbReference>
<evidence type="ECO:0000256" key="8">
    <source>
        <dbReference type="ARBA" id="ARBA00022723"/>
    </source>
</evidence>
<dbReference type="Pfam" id="PF00111">
    <property type="entry name" value="Fer2"/>
    <property type="match status" value="1"/>
</dbReference>
<gene>
    <name evidence="19" type="ORF">PFX98_06260</name>
</gene>
<dbReference type="InterPro" id="IPR001041">
    <property type="entry name" value="2Fe-2S_ferredoxin-type"/>
</dbReference>
<dbReference type="CDD" id="cd06184">
    <property type="entry name" value="flavohem_like_fad_nad_binding"/>
    <property type="match status" value="1"/>
</dbReference>
<organism evidence="19 20">
    <name type="scientific">Paucibacter sediminis</name>
    <dbReference type="NCBI Taxonomy" id="3019553"/>
    <lineage>
        <taxon>Bacteria</taxon>
        <taxon>Pseudomonadati</taxon>
        <taxon>Pseudomonadota</taxon>
        <taxon>Betaproteobacteria</taxon>
        <taxon>Burkholderiales</taxon>
        <taxon>Sphaerotilaceae</taxon>
        <taxon>Roseateles</taxon>
    </lineage>
</organism>
<evidence type="ECO:0000256" key="1">
    <source>
        <dbReference type="ARBA" id="ARBA00001970"/>
    </source>
</evidence>
<dbReference type="SUPFAM" id="SSF63380">
    <property type="entry name" value="Riboflavin synthase domain-like"/>
    <property type="match status" value="1"/>
</dbReference>
<dbReference type="PROSITE" id="PS51085">
    <property type="entry name" value="2FE2S_FER_2"/>
    <property type="match status" value="1"/>
</dbReference>
<dbReference type="InterPro" id="IPR050415">
    <property type="entry name" value="MRET"/>
</dbReference>
<feature type="domain" description="FAD-binding FR-type" evidence="18">
    <location>
        <begin position="50"/>
        <end position="162"/>
    </location>
</feature>
<sequence>MTASQLLAWIAGALLLQLLLGGAWAYRRRREQPVFAPLPAMPAAQGGAWQGLRAFRVQARVDEDAARSQCSFYLVPLDAQPLPAFKPGQFLTFVLPLPDPARPGGEAGVTRCYSLSDTPDPAHYRVTIKRQPDGRVSRYFHEQVQPGQVLQLRAPAGHFHIDADGREPAVLVAGGIGITPMLSMLRWCLAHQPQRRLHLFYGLRNGAEHAFKAQLEQLAAAHPQLTLTVAYSRPAASDRLGTDYQHAGHVDLELLRRTLPHGRHRFFLCGPPALMASLVPALAAWGVPESDIHYEAFGPASLPRSAPAGGADAGAAPGLHAQLRFQRSGRSLSWDGSAANLLDFAEAHGITVDSGCRSGGCGSCETRLLEGSVHYPHRPDHDPAPGHCLLCVAQPATDLVLEA</sequence>
<dbReference type="InterPro" id="IPR012675">
    <property type="entry name" value="Beta-grasp_dom_sf"/>
</dbReference>
<evidence type="ECO:0000256" key="3">
    <source>
        <dbReference type="ARBA" id="ARBA00006401"/>
    </source>
</evidence>
<evidence type="ECO:0000256" key="13">
    <source>
        <dbReference type="ARBA" id="ARBA00023014"/>
    </source>
</evidence>
<dbReference type="Gene3D" id="2.40.30.10">
    <property type="entry name" value="Translation factors"/>
    <property type="match status" value="1"/>
</dbReference>
<evidence type="ECO:0000256" key="16">
    <source>
        <dbReference type="ARBA" id="ARBA00049433"/>
    </source>
</evidence>
<evidence type="ECO:0000256" key="15">
    <source>
        <dbReference type="ARBA" id="ARBA00048649"/>
    </source>
</evidence>
<dbReference type="PROSITE" id="PS00197">
    <property type="entry name" value="2FE2S_FER_1"/>
    <property type="match status" value="1"/>
</dbReference>
<evidence type="ECO:0000256" key="7">
    <source>
        <dbReference type="ARBA" id="ARBA00022714"/>
    </source>
</evidence>
<dbReference type="InterPro" id="IPR006058">
    <property type="entry name" value="2Fe2S_fd_BS"/>
</dbReference>
<evidence type="ECO:0000313" key="20">
    <source>
        <dbReference type="Proteomes" id="UP001177769"/>
    </source>
</evidence>
<protein>
    <recommendedName>
        <fullName evidence="4">nitric oxide dioxygenase</fullName>
        <ecNumber evidence="4">1.14.12.17</ecNumber>
    </recommendedName>
</protein>
<accession>A0AA95NFA4</accession>
<evidence type="ECO:0000256" key="12">
    <source>
        <dbReference type="ARBA" id="ARBA00023004"/>
    </source>
</evidence>
<dbReference type="PROSITE" id="PS51384">
    <property type="entry name" value="FAD_FR"/>
    <property type="match status" value="1"/>
</dbReference>